<dbReference type="InterPro" id="IPR038141">
    <property type="entry name" value="YutD-like_sf"/>
</dbReference>
<feature type="compositionally biased region" description="Basic and acidic residues" evidence="1">
    <location>
        <begin position="284"/>
        <end position="304"/>
    </location>
</feature>
<feature type="compositionally biased region" description="Basic and acidic residues" evidence="1">
    <location>
        <begin position="148"/>
        <end position="244"/>
    </location>
</feature>
<keyword evidence="3" id="KW-1185">Reference proteome</keyword>
<evidence type="ECO:0000256" key="1">
    <source>
        <dbReference type="SAM" id="MobiDB-lite"/>
    </source>
</evidence>
<gene>
    <name evidence="2" type="ORF">EJC50_27470</name>
</gene>
<feature type="region of interest" description="Disordered" evidence="1">
    <location>
        <begin position="131"/>
        <end position="304"/>
    </location>
</feature>
<dbReference type="Pfam" id="PF06265">
    <property type="entry name" value="YutD-like"/>
    <property type="match status" value="1"/>
</dbReference>
<evidence type="ECO:0000313" key="3">
    <source>
        <dbReference type="Proteomes" id="UP000272528"/>
    </source>
</evidence>
<proteinExistence type="predicted"/>
<dbReference type="RefSeq" id="WP_126019207.1">
    <property type="nucleotide sequence ID" value="NZ_CP034437.1"/>
</dbReference>
<name>A0A3Q8X8Q1_9BACL</name>
<protein>
    <submittedName>
        <fullName evidence="2">DUF1027 domain-containing protein</fullName>
    </submittedName>
</protein>
<dbReference type="InterPro" id="IPR009370">
    <property type="entry name" value="YutD-like"/>
</dbReference>
<evidence type="ECO:0000313" key="2">
    <source>
        <dbReference type="EMBL" id="AZN43018.1"/>
    </source>
</evidence>
<dbReference type="OrthoDB" id="1650379at2"/>
<dbReference type="Proteomes" id="UP000272528">
    <property type="component" value="Chromosome"/>
</dbReference>
<dbReference type="KEGG" id="palb:EJC50_27470"/>
<organism evidence="2 3">
    <name type="scientific">Paenibacillus albus</name>
    <dbReference type="NCBI Taxonomy" id="2495582"/>
    <lineage>
        <taxon>Bacteria</taxon>
        <taxon>Bacillati</taxon>
        <taxon>Bacillota</taxon>
        <taxon>Bacilli</taxon>
        <taxon>Bacillales</taxon>
        <taxon>Paenibacillaceae</taxon>
        <taxon>Paenibacillus</taxon>
    </lineage>
</organism>
<dbReference type="AlphaFoldDB" id="A0A3Q8X8Q1"/>
<reference evidence="3" key="1">
    <citation type="submission" date="2018-12" db="EMBL/GenBank/DDBJ databases">
        <title>Genome sequence of Peanibacillus sp.</title>
        <authorList>
            <person name="Subramani G."/>
            <person name="Srinivasan S."/>
            <person name="Kim M.K."/>
        </authorList>
    </citation>
    <scope>NUCLEOTIDE SEQUENCE [LARGE SCALE GENOMIC DNA]</scope>
    <source>
        <strain evidence="3">18JY67-1</strain>
    </source>
</reference>
<dbReference type="EMBL" id="CP034437">
    <property type="protein sequence ID" value="AZN43018.1"/>
    <property type="molecule type" value="Genomic_DNA"/>
</dbReference>
<accession>A0A3Q8X8Q1</accession>
<dbReference type="Gene3D" id="3.50.4.20">
    <property type="match status" value="1"/>
</dbReference>
<sequence length="304" mass="34791">MIHIGGRTYELIHENRNGWNFEAFRERFSEVLERYDYVIGDWGYNQLRLKGFFRDNHPKVTRESAISSMVDYINEYCNFGCAYFVLEKQPGGSKSGEDGEQSDDHDGEDFELAEGALDAYVSASRAVAATAQSSDAPASEHQQVKFMPRAERDLRREQQRNSHRKDSAKDAEKEGGREGRKPFGGKERGGDHGGRQGRNQHERGEKQDRGEKQERGERQDRGERGERQDRGERNQEQRGERNAERGGGGGGNRSERPERNRNKRQHFNNNKAPVAAASEQTNHAPRERGNREHKEQKDHAPKQS</sequence>